<keyword evidence="3" id="KW-0677">Repeat</keyword>
<dbReference type="InterPro" id="IPR015943">
    <property type="entry name" value="WD40/YVTN_repeat-like_dom_sf"/>
</dbReference>
<sequence>MPRTVEISRSKVRSIVFGGSETVAVALQSDLIPLVDLEKGTVKRTIDVAKKIAGIHFAFTKTPVLYAVDDSFGVHVFDIRADSKKKLRLNPDVENHQAKCSAISDNYIAIASSCFIQPVVKKRKNQKEYSDDEEDTMTSHVISIFDARNPCAAVMTLSKYHPAEITSMAFDRKGVRLAVGDSAGNLNMFDLLNRKKPQIVPPKQLNATVLTNGFISRVVRYALTADNTVHSYVDDDGGEDILFVKKFPDNEHVIHVMKGSCDDFPVDTISTNDEGKLFIRTIEQDGEEVRLLKRWSGHKSRALVAAYNDEIVVTGGSDGLLVINPVDLSAGADVFINENEKAAEKRKKDPEEVKTPSKKETDAKKKAKSSKNDSESKKKSSSSNGVAAK</sequence>
<gene>
    <name evidence="5" type="ORF">CAUJ_LOCUS4997</name>
</gene>
<evidence type="ECO:0000256" key="3">
    <source>
        <dbReference type="ARBA" id="ARBA00022737"/>
    </source>
</evidence>
<dbReference type="PANTHER" id="PTHR22889:SF0">
    <property type="entry name" value="WD REPEAT-CONTAINING PROTEIN 89"/>
    <property type="match status" value="1"/>
</dbReference>
<comment type="caution">
    <text evidence="5">The sequence shown here is derived from an EMBL/GenBank/DDBJ whole genome shotgun (WGS) entry which is preliminary data.</text>
</comment>
<reference evidence="5" key="1">
    <citation type="submission" date="2020-10" db="EMBL/GenBank/DDBJ databases">
        <authorList>
            <person name="Kikuchi T."/>
        </authorList>
    </citation>
    <scope>NUCLEOTIDE SEQUENCE</scope>
    <source>
        <strain evidence="5">NKZ352</strain>
    </source>
</reference>
<feature type="region of interest" description="Disordered" evidence="4">
    <location>
        <begin position="341"/>
        <end position="389"/>
    </location>
</feature>
<keyword evidence="2" id="KW-0853">WD repeat</keyword>
<evidence type="ECO:0000256" key="1">
    <source>
        <dbReference type="ARBA" id="ARBA00021125"/>
    </source>
</evidence>
<dbReference type="SUPFAM" id="SSF50978">
    <property type="entry name" value="WD40 repeat-like"/>
    <property type="match status" value="1"/>
</dbReference>
<protein>
    <recommendedName>
        <fullName evidence="1">WD repeat-containing protein 89</fullName>
    </recommendedName>
</protein>
<organism evidence="5 6">
    <name type="scientific">Caenorhabditis auriculariae</name>
    <dbReference type="NCBI Taxonomy" id="2777116"/>
    <lineage>
        <taxon>Eukaryota</taxon>
        <taxon>Metazoa</taxon>
        <taxon>Ecdysozoa</taxon>
        <taxon>Nematoda</taxon>
        <taxon>Chromadorea</taxon>
        <taxon>Rhabditida</taxon>
        <taxon>Rhabditina</taxon>
        <taxon>Rhabditomorpha</taxon>
        <taxon>Rhabditoidea</taxon>
        <taxon>Rhabditidae</taxon>
        <taxon>Peloderinae</taxon>
        <taxon>Caenorhabditis</taxon>
    </lineage>
</organism>
<dbReference type="EMBL" id="CAJGYM010000010">
    <property type="protein sequence ID" value="CAD6189078.1"/>
    <property type="molecule type" value="Genomic_DNA"/>
</dbReference>
<dbReference type="Gene3D" id="2.130.10.10">
    <property type="entry name" value="YVTN repeat-like/Quinoprotein amine dehydrogenase"/>
    <property type="match status" value="1"/>
</dbReference>
<dbReference type="InterPro" id="IPR001680">
    <property type="entry name" value="WD40_rpt"/>
</dbReference>
<evidence type="ECO:0000313" key="5">
    <source>
        <dbReference type="EMBL" id="CAD6189078.1"/>
    </source>
</evidence>
<feature type="compositionally biased region" description="Basic and acidic residues" evidence="4">
    <location>
        <begin position="341"/>
        <end position="378"/>
    </location>
</feature>
<accession>A0A8S1H2S7</accession>
<evidence type="ECO:0000313" key="6">
    <source>
        <dbReference type="Proteomes" id="UP000835052"/>
    </source>
</evidence>
<evidence type="ECO:0000256" key="4">
    <source>
        <dbReference type="SAM" id="MobiDB-lite"/>
    </source>
</evidence>
<dbReference type="SMART" id="SM00320">
    <property type="entry name" value="WD40"/>
    <property type="match status" value="2"/>
</dbReference>
<name>A0A8S1H2S7_9PELO</name>
<dbReference type="AlphaFoldDB" id="A0A8S1H2S7"/>
<dbReference type="Proteomes" id="UP000835052">
    <property type="component" value="Unassembled WGS sequence"/>
</dbReference>
<evidence type="ECO:0000256" key="2">
    <source>
        <dbReference type="ARBA" id="ARBA00022574"/>
    </source>
</evidence>
<dbReference type="OrthoDB" id="25131at2759"/>
<keyword evidence="6" id="KW-1185">Reference proteome</keyword>
<dbReference type="PANTHER" id="PTHR22889">
    <property type="entry name" value="WD REPEAT-CONTAINING PROTEIN 89"/>
    <property type="match status" value="1"/>
</dbReference>
<proteinExistence type="predicted"/>
<dbReference type="InterPro" id="IPR036322">
    <property type="entry name" value="WD40_repeat_dom_sf"/>
</dbReference>
<dbReference type="InterPro" id="IPR039328">
    <property type="entry name" value="WDR89"/>
</dbReference>